<reference evidence="1 2" key="1">
    <citation type="submission" date="2016-10" db="EMBL/GenBank/DDBJ databases">
        <title>Draft genome sequence of Coniochaeta ligniaria NRRL30616, a lignocellulolytic fungus for bioabatement of inhibitors in plant biomass hydrolysates.</title>
        <authorList>
            <consortium name="DOE Joint Genome Institute"/>
            <person name="Jimenez D.J."/>
            <person name="Hector R.E."/>
            <person name="Riley R."/>
            <person name="Sun H."/>
            <person name="Grigoriev I.V."/>
            <person name="Van Elsas J.D."/>
            <person name="Nichols N.N."/>
        </authorList>
    </citation>
    <scope>NUCLEOTIDE SEQUENCE [LARGE SCALE GENOMIC DNA]</scope>
    <source>
        <strain evidence="1 2">NRRL 30616</strain>
    </source>
</reference>
<gene>
    <name evidence="1" type="ORF">CONLIGDRAFT_684526</name>
</gene>
<evidence type="ECO:0000313" key="2">
    <source>
        <dbReference type="Proteomes" id="UP000182658"/>
    </source>
</evidence>
<keyword evidence="2" id="KW-1185">Reference proteome</keyword>
<organism evidence="1 2">
    <name type="scientific">Coniochaeta ligniaria NRRL 30616</name>
    <dbReference type="NCBI Taxonomy" id="1408157"/>
    <lineage>
        <taxon>Eukaryota</taxon>
        <taxon>Fungi</taxon>
        <taxon>Dikarya</taxon>
        <taxon>Ascomycota</taxon>
        <taxon>Pezizomycotina</taxon>
        <taxon>Sordariomycetes</taxon>
        <taxon>Sordariomycetidae</taxon>
        <taxon>Coniochaetales</taxon>
        <taxon>Coniochaetaceae</taxon>
        <taxon>Coniochaeta</taxon>
    </lineage>
</organism>
<dbReference type="Proteomes" id="UP000182658">
    <property type="component" value="Unassembled WGS sequence"/>
</dbReference>
<name>A0A1J7IY29_9PEZI</name>
<dbReference type="InParanoid" id="A0A1J7IY29"/>
<evidence type="ECO:0000313" key="1">
    <source>
        <dbReference type="EMBL" id="OIW25985.1"/>
    </source>
</evidence>
<dbReference type="AlphaFoldDB" id="A0A1J7IY29"/>
<protein>
    <submittedName>
        <fullName evidence="1">Uncharacterized protein</fullName>
    </submittedName>
</protein>
<dbReference type="EMBL" id="KV875101">
    <property type="protein sequence ID" value="OIW25985.1"/>
    <property type="molecule type" value="Genomic_DNA"/>
</dbReference>
<proteinExistence type="predicted"/>
<accession>A0A1J7IY29</accession>
<sequence length="55" mass="6485">MCRLYITRYLRCGHSEQLEQHCGRRKNGSCPDAITIYNDLDVYCPECQHRGDPRL</sequence>